<evidence type="ECO:0000256" key="5">
    <source>
        <dbReference type="ARBA" id="ARBA00022692"/>
    </source>
</evidence>
<evidence type="ECO:0000256" key="2">
    <source>
        <dbReference type="ARBA" id="ARBA00022448"/>
    </source>
</evidence>
<comment type="subcellular location">
    <subcellularLocation>
        <location evidence="1 9">Cell inner membrane</location>
        <topology evidence="1 9">Multi-pass membrane protein</topology>
    </subcellularLocation>
</comment>
<sequence>MSQVSQDSADSSSGGADRQPPDAPSAIEHPKTRPESWLAALALGLIGLISLANVVVRYATNASFAFTEEFSVFLLVLLTLAGASVAIRRQAHIRIALLEDYLPLPVWRVVVVLQTLACLLVLGMIVWFGSRFALEEHQWESLSPGLGLPNWWYVVWLPLLAVAMMWRQLQQCSDRLKHGPEQDSLEQDASTSSTANEERNHES</sequence>
<keyword evidence="3" id="KW-1003">Cell membrane</keyword>
<dbReference type="Pfam" id="PF04290">
    <property type="entry name" value="DctQ"/>
    <property type="match status" value="1"/>
</dbReference>
<proteinExistence type="inferred from homology"/>
<feature type="domain" description="Tripartite ATP-independent periplasmic transporters DctQ component" evidence="11">
    <location>
        <begin position="48"/>
        <end position="176"/>
    </location>
</feature>
<evidence type="ECO:0000256" key="3">
    <source>
        <dbReference type="ARBA" id="ARBA00022475"/>
    </source>
</evidence>
<evidence type="ECO:0000256" key="4">
    <source>
        <dbReference type="ARBA" id="ARBA00022519"/>
    </source>
</evidence>
<gene>
    <name evidence="12" type="ORF">FQP86_11000</name>
</gene>
<comment type="similarity">
    <text evidence="8 9">Belongs to the TRAP transporter small permease family.</text>
</comment>
<dbReference type="InterPro" id="IPR007387">
    <property type="entry name" value="TRAP_DctQ"/>
</dbReference>
<evidence type="ECO:0000256" key="9">
    <source>
        <dbReference type="RuleBase" id="RU369079"/>
    </source>
</evidence>
<dbReference type="GO" id="GO:0022857">
    <property type="term" value="F:transmembrane transporter activity"/>
    <property type="evidence" value="ECO:0007669"/>
    <property type="project" value="UniProtKB-UniRule"/>
</dbReference>
<evidence type="ECO:0000256" key="1">
    <source>
        <dbReference type="ARBA" id="ARBA00004429"/>
    </source>
</evidence>
<dbReference type="PANTHER" id="PTHR35011:SF2">
    <property type="entry name" value="2,3-DIKETO-L-GULONATE TRAP TRANSPORTER SMALL PERMEASE PROTEIN YIAM"/>
    <property type="match status" value="1"/>
</dbReference>
<evidence type="ECO:0000256" key="8">
    <source>
        <dbReference type="ARBA" id="ARBA00038436"/>
    </source>
</evidence>
<dbReference type="GO" id="GO:0005886">
    <property type="term" value="C:plasma membrane"/>
    <property type="evidence" value="ECO:0007669"/>
    <property type="project" value="UniProtKB-SubCell"/>
</dbReference>
<comment type="caution">
    <text evidence="12">The sequence shown here is derived from an EMBL/GenBank/DDBJ whole genome shotgun (WGS) entry which is preliminary data.</text>
</comment>
<dbReference type="PANTHER" id="PTHR35011">
    <property type="entry name" value="2,3-DIKETO-L-GULONATE TRAP TRANSPORTER SMALL PERMEASE PROTEIN YIAM"/>
    <property type="match status" value="1"/>
</dbReference>
<feature type="transmembrane region" description="Helical" evidence="9">
    <location>
        <begin position="37"/>
        <end position="58"/>
    </location>
</feature>
<dbReference type="AlphaFoldDB" id="A0A558HKG3"/>
<evidence type="ECO:0000313" key="12">
    <source>
        <dbReference type="EMBL" id="TVU69629.1"/>
    </source>
</evidence>
<feature type="transmembrane region" description="Helical" evidence="9">
    <location>
        <begin position="150"/>
        <end position="169"/>
    </location>
</feature>
<feature type="region of interest" description="Disordered" evidence="10">
    <location>
        <begin position="178"/>
        <end position="203"/>
    </location>
</feature>
<evidence type="ECO:0000256" key="6">
    <source>
        <dbReference type="ARBA" id="ARBA00022989"/>
    </source>
</evidence>
<dbReference type="InterPro" id="IPR055348">
    <property type="entry name" value="DctQ"/>
</dbReference>
<keyword evidence="7 9" id="KW-0472">Membrane</keyword>
<dbReference type="Proteomes" id="UP000319941">
    <property type="component" value="Unassembled WGS sequence"/>
</dbReference>
<reference evidence="12 13" key="1">
    <citation type="submission" date="2019-07" db="EMBL/GenBank/DDBJ databases">
        <title>Diversity of Bacteria from Kongsfjorden, Arctic.</title>
        <authorList>
            <person name="Yu Y."/>
        </authorList>
    </citation>
    <scope>NUCLEOTIDE SEQUENCE [LARGE SCALE GENOMIC DNA]</scope>
    <source>
        <strain evidence="12 13">SM1923</strain>
    </source>
</reference>
<protein>
    <recommendedName>
        <fullName evidence="9">TRAP transporter small permease protein</fullName>
    </recommendedName>
</protein>
<comment type="function">
    <text evidence="9">Part of the tripartite ATP-independent periplasmic (TRAP) transport system.</text>
</comment>
<evidence type="ECO:0000256" key="10">
    <source>
        <dbReference type="SAM" id="MobiDB-lite"/>
    </source>
</evidence>
<keyword evidence="2 9" id="KW-0813">Transport</keyword>
<keyword evidence="4 9" id="KW-0997">Cell inner membrane</keyword>
<comment type="subunit">
    <text evidence="9">The complex comprises the extracytoplasmic solute receptor protein and the two transmembrane proteins.</text>
</comment>
<dbReference type="EMBL" id="VNFH01000007">
    <property type="protein sequence ID" value="TVU69629.1"/>
    <property type="molecule type" value="Genomic_DNA"/>
</dbReference>
<keyword evidence="5 9" id="KW-0812">Transmembrane</keyword>
<feature type="compositionally biased region" description="Low complexity" evidence="10">
    <location>
        <begin position="1"/>
        <end position="16"/>
    </location>
</feature>
<keyword evidence="6 9" id="KW-1133">Transmembrane helix</keyword>
<evidence type="ECO:0000256" key="7">
    <source>
        <dbReference type="ARBA" id="ARBA00023136"/>
    </source>
</evidence>
<organism evidence="12 13">
    <name type="scientific">Cobetia crustatorum</name>
    <dbReference type="NCBI Taxonomy" id="553385"/>
    <lineage>
        <taxon>Bacteria</taxon>
        <taxon>Pseudomonadati</taxon>
        <taxon>Pseudomonadota</taxon>
        <taxon>Gammaproteobacteria</taxon>
        <taxon>Oceanospirillales</taxon>
        <taxon>Halomonadaceae</taxon>
        <taxon>Cobetia</taxon>
    </lineage>
</organism>
<dbReference type="GO" id="GO:0015740">
    <property type="term" value="P:C4-dicarboxylate transport"/>
    <property type="evidence" value="ECO:0007669"/>
    <property type="project" value="TreeGrafter"/>
</dbReference>
<feature type="transmembrane region" description="Helical" evidence="9">
    <location>
        <begin position="109"/>
        <end position="130"/>
    </location>
</feature>
<dbReference type="OrthoDB" id="6363908at2"/>
<feature type="transmembrane region" description="Helical" evidence="9">
    <location>
        <begin position="70"/>
        <end position="88"/>
    </location>
</feature>
<keyword evidence="13" id="KW-1185">Reference proteome</keyword>
<name>A0A558HKG3_9GAMM</name>
<dbReference type="STRING" id="553385.GCA_000591415_02188"/>
<feature type="region of interest" description="Disordered" evidence="10">
    <location>
        <begin position="1"/>
        <end position="29"/>
    </location>
</feature>
<evidence type="ECO:0000313" key="13">
    <source>
        <dbReference type="Proteomes" id="UP000319941"/>
    </source>
</evidence>
<evidence type="ECO:0000259" key="11">
    <source>
        <dbReference type="Pfam" id="PF04290"/>
    </source>
</evidence>
<accession>A0A558HKG3</accession>